<name>A0ABP9EGD7_9ACTN</name>
<sequence length="271" mass="30243">MNAAERLISGARRGRFNELLPDLLDMAGRPGGDRDEAWEATAAAIQVLFWQDRFAEAADLAEALIAQDGPLGGELCDQDMPFRTALLAGELHAGTPARPRLLAGAARVPEGRNLGDDLLWLAEELPERPVEELLPSPFDWGGPAEPLDEVAVQLAERDFSTLDADDRYTLWEALAKANDFDRAHRLVESSGRTPDRHSPCLWMAGWYAVRGDVPRGERMLLAAHDRWWPYMRWDAIPDAPVLQPTLRLVVTDRVREHYLTRPIGPEAEKTA</sequence>
<accession>A0ABP9EGD7</accession>
<comment type="caution">
    <text evidence="1">The sequence shown here is derived from an EMBL/GenBank/DDBJ whole genome shotgun (WGS) entry which is preliminary data.</text>
</comment>
<evidence type="ECO:0000313" key="2">
    <source>
        <dbReference type="Proteomes" id="UP001501752"/>
    </source>
</evidence>
<evidence type="ECO:0000313" key="1">
    <source>
        <dbReference type="EMBL" id="GAA4875645.1"/>
    </source>
</evidence>
<organism evidence="1 2">
    <name type="scientific">Kitasatospora terrestris</name>
    <dbReference type="NCBI Taxonomy" id="258051"/>
    <lineage>
        <taxon>Bacteria</taxon>
        <taxon>Bacillati</taxon>
        <taxon>Actinomycetota</taxon>
        <taxon>Actinomycetes</taxon>
        <taxon>Kitasatosporales</taxon>
        <taxon>Streptomycetaceae</taxon>
        <taxon>Kitasatospora</taxon>
    </lineage>
</organism>
<gene>
    <name evidence="1" type="ORF">GCM10023235_63830</name>
</gene>
<proteinExistence type="predicted"/>
<protein>
    <recommendedName>
        <fullName evidence="3">Tetratricopeptide repeat protein</fullName>
    </recommendedName>
</protein>
<dbReference type="Proteomes" id="UP001501752">
    <property type="component" value="Unassembled WGS sequence"/>
</dbReference>
<dbReference type="RefSeq" id="WP_345700366.1">
    <property type="nucleotide sequence ID" value="NZ_BAABIS010000001.1"/>
</dbReference>
<dbReference type="EMBL" id="BAABIS010000001">
    <property type="protein sequence ID" value="GAA4875645.1"/>
    <property type="molecule type" value="Genomic_DNA"/>
</dbReference>
<reference evidence="2" key="1">
    <citation type="journal article" date="2019" name="Int. J. Syst. Evol. Microbiol.">
        <title>The Global Catalogue of Microorganisms (GCM) 10K type strain sequencing project: providing services to taxonomists for standard genome sequencing and annotation.</title>
        <authorList>
            <consortium name="The Broad Institute Genomics Platform"/>
            <consortium name="The Broad Institute Genome Sequencing Center for Infectious Disease"/>
            <person name="Wu L."/>
            <person name="Ma J."/>
        </authorList>
    </citation>
    <scope>NUCLEOTIDE SEQUENCE [LARGE SCALE GENOMIC DNA]</scope>
    <source>
        <strain evidence="2">JCM 13006</strain>
    </source>
</reference>
<keyword evidence="2" id="KW-1185">Reference proteome</keyword>
<evidence type="ECO:0008006" key="3">
    <source>
        <dbReference type="Google" id="ProtNLM"/>
    </source>
</evidence>